<proteinExistence type="predicted"/>
<organism evidence="5 6">
    <name type="scientific">Leucobacter massiliensis</name>
    <dbReference type="NCBI Taxonomy" id="1686285"/>
    <lineage>
        <taxon>Bacteria</taxon>
        <taxon>Bacillati</taxon>
        <taxon>Actinomycetota</taxon>
        <taxon>Actinomycetes</taxon>
        <taxon>Micrococcales</taxon>
        <taxon>Microbacteriaceae</taxon>
        <taxon>Leucobacter</taxon>
    </lineage>
</organism>
<dbReference type="GO" id="GO:0003677">
    <property type="term" value="F:DNA binding"/>
    <property type="evidence" value="ECO:0007669"/>
    <property type="project" value="UniProtKB-KW"/>
</dbReference>
<dbReference type="EMBL" id="MWZD01000017">
    <property type="protein sequence ID" value="PRI11110.1"/>
    <property type="molecule type" value="Genomic_DNA"/>
</dbReference>
<dbReference type="SMART" id="SM00345">
    <property type="entry name" value="HTH_GNTR"/>
    <property type="match status" value="1"/>
</dbReference>
<evidence type="ECO:0000256" key="3">
    <source>
        <dbReference type="ARBA" id="ARBA00023163"/>
    </source>
</evidence>
<dbReference type="PROSITE" id="PS50949">
    <property type="entry name" value="HTH_GNTR"/>
    <property type="match status" value="1"/>
</dbReference>
<evidence type="ECO:0000313" key="5">
    <source>
        <dbReference type="EMBL" id="PRI11110.1"/>
    </source>
</evidence>
<dbReference type="Pfam" id="PF07702">
    <property type="entry name" value="UTRA"/>
    <property type="match status" value="1"/>
</dbReference>
<dbReference type="GO" id="GO:0045892">
    <property type="term" value="P:negative regulation of DNA-templated transcription"/>
    <property type="evidence" value="ECO:0007669"/>
    <property type="project" value="TreeGrafter"/>
</dbReference>
<dbReference type="SUPFAM" id="SSF64288">
    <property type="entry name" value="Chorismate lyase-like"/>
    <property type="match status" value="1"/>
</dbReference>
<dbReference type="InterPro" id="IPR050679">
    <property type="entry name" value="Bact_HTH_transcr_reg"/>
</dbReference>
<comment type="caution">
    <text evidence="5">The sequence shown here is derived from an EMBL/GenBank/DDBJ whole genome shotgun (WGS) entry which is preliminary data.</text>
</comment>
<dbReference type="PANTHER" id="PTHR44846">
    <property type="entry name" value="MANNOSYL-D-GLYCERATE TRANSPORT/METABOLISM SYSTEM REPRESSOR MNGR-RELATED"/>
    <property type="match status" value="1"/>
</dbReference>
<dbReference type="PRINTS" id="PR00035">
    <property type="entry name" value="HTHGNTR"/>
</dbReference>
<sequence>MSTDPVWPEEIFTDLDRSGPVPLYFQISSRLERAIREGVIPAGARLENEISIGERLGLSRPTVRRAIQELVNKGLLVRRRGIGTQVVQARVSRPVELTSLHEDLTRAGHRPSTRVLSLERIAADEHEAQRLQVEPGTEITRLRRLRSTDGTPMAVLENLLPPEFTDITAETLEAHGLYELLRKRGVTIKIANQVIGARRTHGDEHELLDIPKGSPLLTMDRVAFDHGGRVIEAGHHCYRPDLYSFETTLVSR</sequence>
<dbReference type="AlphaFoldDB" id="A0A2S9QNH3"/>
<dbReference type="Gene3D" id="3.40.1410.10">
    <property type="entry name" value="Chorismate lyase-like"/>
    <property type="match status" value="1"/>
</dbReference>
<dbReference type="SUPFAM" id="SSF46785">
    <property type="entry name" value="Winged helix' DNA-binding domain"/>
    <property type="match status" value="1"/>
</dbReference>
<dbReference type="SMART" id="SM00866">
    <property type="entry name" value="UTRA"/>
    <property type="match status" value="1"/>
</dbReference>
<dbReference type="RefSeq" id="WP_105805566.1">
    <property type="nucleotide sequence ID" value="NZ_MWZD01000017.1"/>
</dbReference>
<dbReference type="InterPro" id="IPR000524">
    <property type="entry name" value="Tscrpt_reg_HTH_GntR"/>
</dbReference>
<keyword evidence="1" id="KW-0805">Transcription regulation</keyword>
<evidence type="ECO:0000313" key="6">
    <source>
        <dbReference type="Proteomes" id="UP000238650"/>
    </source>
</evidence>
<evidence type="ECO:0000256" key="1">
    <source>
        <dbReference type="ARBA" id="ARBA00023015"/>
    </source>
</evidence>
<dbReference type="Pfam" id="PF00392">
    <property type="entry name" value="GntR"/>
    <property type="match status" value="1"/>
</dbReference>
<protein>
    <submittedName>
        <fullName evidence="5">GntR family transcriptional regulator</fullName>
    </submittedName>
</protein>
<dbReference type="CDD" id="cd07377">
    <property type="entry name" value="WHTH_GntR"/>
    <property type="match status" value="1"/>
</dbReference>
<dbReference type="Gene3D" id="1.10.10.10">
    <property type="entry name" value="Winged helix-like DNA-binding domain superfamily/Winged helix DNA-binding domain"/>
    <property type="match status" value="1"/>
</dbReference>
<dbReference type="PANTHER" id="PTHR44846:SF17">
    <property type="entry name" value="GNTR-FAMILY TRANSCRIPTIONAL REGULATOR"/>
    <property type="match status" value="1"/>
</dbReference>
<keyword evidence="2" id="KW-0238">DNA-binding</keyword>
<dbReference type="InterPro" id="IPR036388">
    <property type="entry name" value="WH-like_DNA-bd_sf"/>
</dbReference>
<keyword evidence="6" id="KW-1185">Reference proteome</keyword>
<name>A0A2S9QNH3_9MICO</name>
<keyword evidence="3" id="KW-0804">Transcription</keyword>
<evidence type="ECO:0000259" key="4">
    <source>
        <dbReference type="PROSITE" id="PS50949"/>
    </source>
</evidence>
<dbReference type="InterPro" id="IPR028978">
    <property type="entry name" value="Chorismate_lyase_/UTRA_dom_sf"/>
</dbReference>
<evidence type="ECO:0000256" key="2">
    <source>
        <dbReference type="ARBA" id="ARBA00023125"/>
    </source>
</evidence>
<accession>A0A2S9QNH3</accession>
<feature type="domain" description="HTH gntR-type" evidence="4">
    <location>
        <begin position="21"/>
        <end position="89"/>
    </location>
</feature>
<gene>
    <name evidence="5" type="ORF">B4915_09645</name>
</gene>
<dbReference type="InterPro" id="IPR011663">
    <property type="entry name" value="UTRA"/>
</dbReference>
<dbReference type="Proteomes" id="UP000238650">
    <property type="component" value="Unassembled WGS sequence"/>
</dbReference>
<dbReference type="OrthoDB" id="3194402at2"/>
<dbReference type="GO" id="GO:0003700">
    <property type="term" value="F:DNA-binding transcription factor activity"/>
    <property type="evidence" value="ECO:0007669"/>
    <property type="project" value="InterPro"/>
</dbReference>
<dbReference type="InterPro" id="IPR036390">
    <property type="entry name" value="WH_DNA-bd_sf"/>
</dbReference>
<reference evidence="5 6" key="1">
    <citation type="journal article" date="2017" name="New Microbes New Infect">
        <title>Genome sequence of 'Leucobacter massiliensis' sp. nov. isolated from human pharynx after travel to the 2014 Hajj.</title>
        <authorList>
            <person name="Leangapichart T."/>
            <person name="Gautret P."/>
            <person name="Nguyen T.T."/>
            <person name="Armstrong N."/>
            <person name="Rolain J.M."/>
        </authorList>
    </citation>
    <scope>NUCLEOTIDE SEQUENCE [LARGE SCALE GENOMIC DNA]</scope>
    <source>
        <strain evidence="5 6">122RC15</strain>
    </source>
</reference>